<reference evidence="2" key="1">
    <citation type="submission" date="2013-10" db="EMBL/GenBank/DDBJ databases">
        <title>Genomic analysis of the causative agents of coccidiosis in chickens.</title>
        <authorList>
            <person name="Reid A.J."/>
            <person name="Blake D."/>
            <person name="Billington K."/>
            <person name="Browne H."/>
            <person name="Dunn M."/>
            <person name="Hung S."/>
            <person name="Kawahara F."/>
            <person name="Miranda-Saavedra D."/>
            <person name="Mourier T."/>
            <person name="Nagra H."/>
            <person name="Otto T.D."/>
            <person name="Rawlings N."/>
            <person name="Sanchez A."/>
            <person name="Sanders M."/>
            <person name="Subramaniam C."/>
            <person name="Tay Y."/>
            <person name="Dear P."/>
            <person name="Doerig C."/>
            <person name="Gruber A."/>
            <person name="Parkinson J."/>
            <person name="Shirley M."/>
            <person name="Wan K.L."/>
            <person name="Berriman M."/>
            <person name="Tomley F."/>
            <person name="Pain A."/>
        </authorList>
    </citation>
    <scope>NUCLEOTIDE SEQUENCE [LARGE SCALE GENOMIC DNA]</scope>
    <source>
        <strain evidence="2">Houghton</strain>
    </source>
</reference>
<feature type="region of interest" description="Disordered" evidence="1">
    <location>
        <begin position="779"/>
        <end position="820"/>
    </location>
</feature>
<gene>
    <name evidence="2" type="ORF">EBH_0030320</name>
</gene>
<feature type="compositionally biased region" description="Polar residues" evidence="1">
    <location>
        <begin position="797"/>
        <end position="806"/>
    </location>
</feature>
<feature type="compositionally biased region" description="Low complexity" evidence="1">
    <location>
        <begin position="807"/>
        <end position="820"/>
    </location>
</feature>
<sequence length="848" mass="91667">MAPHSNPLLSSSLSSFGGTIKGAPEKKRRLDCEDGIACVQRHFNRRPLGPSSVRLLSGIFISLSVVYLLLRCFETTRGKSRLDPLTRSLAAGGGRECSVAREDEGDKTVGESAERENFWIEGVGGTAGGSIAGGARPGLSAWWTGDTEAPSGDSAWWIGDTGAPSGDSAWWTGDTGAPSRHSAWLTGDTGAPSGDSGWWTGDTESPSGDSGWWTGDTEAPSGGSAWRVGDTEAPSGYSAWRTGGTLGWPSVPMTADPGGFREAQKFTFGVGLEGAASGLEIREVQAQYGASLEDAGVRQVFVSDSGIPAPHVGGTLDRQSYEARLLVGQRVRLFPGETMKMWEQRNLPPYVETAVVKLFHRMITAASVARSLLAKLSQSQRLFLAHEVVRLLALELGAFSLVRESIEPLRAKLGRELVQLGNDALKRSGQDKKLEESRANLRALVHLLGALTQPRPFWEGNNPCTYRKKMLTLLRTATEVVDFCEFVLMQLYTFEKAQNSKPSSDMVVQQLRVLKRLFDTHSSYIARDSTLRPFIIECQKAVGNRSILSHRHHSISMYGLPPVKELVEEIHRAVKAAGGLPEHLPQATRRHDSPPTTPQQTATSHKPMGEEIRHTQQQEGFVPPSQPDPFWGDTGIQRLQTAAAVVPPSHPPFVLPPADYRSGPGQAEDHLQQLPSHSQSSVGSSIYQLPPVSRGPFLRRSLGTAMNTGGFSGFASPYASEHGSGSSAPLPHLGIPQAAPPLRWPYAEPSEHVFVGLPSHLRGNRHRSHSMYGAYAQGDRPPLLPAAARPTEHPSGEASSSVYTRIQGSASQQQEGEQEVEVGGLLAELLKGGLKYEDVFGEEKSPDQ</sequence>
<organism evidence="2 3">
    <name type="scientific">Eimeria brunetti</name>
    <dbReference type="NCBI Taxonomy" id="51314"/>
    <lineage>
        <taxon>Eukaryota</taxon>
        <taxon>Sar</taxon>
        <taxon>Alveolata</taxon>
        <taxon>Apicomplexa</taxon>
        <taxon>Conoidasida</taxon>
        <taxon>Coccidia</taxon>
        <taxon>Eucoccidiorida</taxon>
        <taxon>Eimeriorina</taxon>
        <taxon>Eimeriidae</taxon>
        <taxon>Eimeria</taxon>
    </lineage>
</organism>
<dbReference type="OrthoDB" id="348014at2759"/>
<evidence type="ECO:0000256" key="1">
    <source>
        <dbReference type="SAM" id="MobiDB-lite"/>
    </source>
</evidence>
<feature type="compositionally biased region" description="Low complexity" evidence="1">
    <location>
        <begin position="672"/>
        <end position="681"/>
    </location>
</feature>
<name>U6LIM4_9EIME</name>
<protein>
    <submittedName>
        <fullName evidence="2">KLTH0F01518p, related</fullName>
    </submittedName>
</protein>
<dbReference type="AlphaFoldDB" id="U6LIM4"/>
<dbReference type="EMBL" id="HG711987">
    <property type="protein sequence ID" value="CDJ50011.1"/>
    <property type="molecule type" value="Genomic_DNA"/>
</dbReference>
<accession>U6LIM4</accession>
<evidence type="ECO:0000313" key="3">
    <source>
        <dbReference type="Proteomes" id="UP000030750"/>
    </source>
</evidence>
<feature type="compositionally biased region" description="Basic and acidic residues" evidence="1">
    <location>
        <begin position="607"/>
        <end position="616"/>
    </location>
</feature>
<feature type="region of interest" description="Disordered" evidence="1">
    <location>
        <begin position="579"/>
        <end position="624"/>
    </location>
</feature>
<dbReference type="Proteomes" id="UP000030750">
    <property type="component" value="Unassembled WGS sequence"/>
</dbReference>
<keyword evidence="3" id="KW-1185">Reference proteome</keyword>
<dbReference type="VEuPathDB" id="ToxoDB:EBH_0030320"/>
<evidence type="ECO:0000313" key="2">
    <source>
        <dbReference type="EMBL" id="CDJ50011.1"/>
    </source>
</evidence>
<proteinExistence type="predicted"/>
<feature type="region of interest" description="Disordered" evidence="1">
    <location>
        <begin position="660"/>
        <end position="688"/>
    </location>
</feature>
<reference evidence="2" key="2">
    <citation type="submission" date="2013-10" db="EMBL/GenBank/DDBJ databases">
        <authorList>
            <person name="Aslett M."/>
        </authorList>
    </citation>
    <scope>NUCLEOTIDE SEQUENCE [LARGE SCALE GENOMIC DNA]</scope>
    <source>
        <strain evidence="2">Houghton</strain>
    </source>
</reference>